<keyword evidence="2" id="KW-1185">Reference proteome</keyword>
<reference evidence="1 2" key="1">
    <citation type="submission" date="2012-07" db="EMBL/GenBank/DDBJ databases">
        <title>The Genome Sequence of Actinomyces neuii subsp. anitratus BVS029A5.</title>
        <authorList>
            <consortium name="The Broad Institute Genome Sequencing Platform"/>
            <person name="Earl A."/>
            <person name="Ward D."/>
            <person name="Feldgarden M."/>
            <person name="Gevers D."/>
            <person name="Saerens B."/>
            <person name="Vaneechoutte M."/>
            <person name="Walker B."/>
            <person name="Young S.K."/>
            <person name="Zeng Q."/>
            <person name="Gargeya S."/>
            <person name="Fitzgerald M."/>
            <person name="Haas B."/>
            <person name="Abouelleil A."/>
            <person name="Alvarado L."/>
            <person name="Arachchi H.M."/>
            <person name="Berlin A."/>
            <person name="Chapman S.B."/>
            <person name="Goldberg J."/>
            <person name="Griggs A."/>
            <person name="Gujja S."/>
            <person name="Hansen M."/>
            <person name="Howarth C."/>
            <person name="Imamovic A."/>
            <person name="Larimer J."/>
            <person name="McCowen C."/>
            <person name="Montmayeur A."/>
            <person name="Murphy C."/>
            <person name="Neiman D."/>
            <person name="Pearson M."/>
            <person name="Priest M."/>
            <person name="Roberts A."/>
            <person name="Saif S."/>
            <person name="Shea T."/>
            <person name="Sisk P."/>
            <person name="Sykes S."/>
            <person name="Wortman J."/>
            <person name="Nusbaum C."/>
            <person name="Birren B."/>
        </authorList>
    </citation>
    <scope>NUCLEOTIDE SEQUENCE [LARGE SCALE GENOMIC DNA]</scope>
    <source>
        <strain evidence="1 2">BVS029A5</strain>
    </source>
</reference>
<organism evidence="1 2">
    <name type="scientific">Winkia neuii BV029A5</name>
    <dbReference type="NCBI Taxonomy" id="888439"/>
    <lineage>
        <taxon>Bacteria</taxon>
        <taxon>Bacillati</taxon>
        <taxon>Actinomycetota</taxon>
        <taxon>Actinomycetes</taxon>
        <taxon>Actinomycetales</taxon>
        <taxon>Actinomycetaceae</taxon>
        <taxon>Winkia</taxon>
    </lineage>
</organism>
<accession>K0YXE1</accession>
<dbReference type="RefSeq" id="WP_004804720.1">
    <property type="nucleotide sequence ID" value="NZ_JH815213.1"/>
</dbReference>
<name>K0YXE1_9ACTO</name>
<dbReference type="EMBL" id="AGWP01000001">
    <property type="protein sequence ID" value="EJZ88467.1"/>
    <property type="molecule type" value="Genomic_DNA"/>
</dbReference>
<dbReference type="HOGENOM" id="CLU_2379778_0_0_11"/>
<dbReference type="Gene3D" id="1.10.8.50">
    <property type="match status" value="1"/>
</dbReference>
<evidence type="ECO:0000313" key="1">
    <source>
        <dbReference type="EMBL" id="EJZ88467.1"/>
    </source>
</evidence>
<dbReference type="Proteomes" id="UP000006075">
    <property type="component" value="Unassembled WGS sequence"/>
</dbReference>
<gene>
    <name evidence="1" type="ORF">HMPREF9240_00105</name>
</gene>
<evidence type="ECO:0000313" key="2">
    <source>
        <dbReference type="Proteomes" id="UP000006075"/>
    </source>
</evidence>
<comment type="caution">
    <text evidence="1">The sequence shown here is derived from an EMBL/GenBank/DDBJ whole genome shotgun (WGS) entry which is preliminary data.</text>
</comment>
<dbReference type="PATRIC" id="fig|888439.3.peg.108"/>
<dbReference type="AlphaFoldDB" id="K0YXE1"/>
<sequence length="94" mass="9999">MNTHSFDAAALHAAARASNGERAAALLAIQSGQVDFWDVVKDAAQPGSPLAKLRLYQALLATGDFGPAEVRGIFERLSVVIGTPVGKRLLWLGW</sequence>
<protein>
    <submittedName>
        <fullName evidence="1">Uncharacterized protein</fullName>
    </submittedName>
</protein>
<proteinExistence type="predicted"/>